<name>A0AAE1T2W5_9SOLA</name>
<dbReference type="AlphaFoldDB" id="A0AAE1T2W5"/>
<evidence type="ECO:0000313" key="1">
    <source>
        <dbReference type="EMBL" id="KAK4379656.1"/>
    </source>
</evidence>
<reference evidence="1" key="1">
    <citation type="submission" date="2023-12" db="EMBL/GenBank/DDBJ databases">
        <title>Genome assembly of Anisodus tanguticus.</title>
        <authorList>
            <person name="Wang Y.-J."/>
        </authorList>
    </citation>
    <scope>NUCLEOTIDE SEQUENCE</scope>
    <source>
        <strain evidence="1">KB-2021</strain>
        <tissue evidence="1">Leaf</tissue>
    </source>
</reference>
<comment type="caution">
    <text evidence="1">The sequence shown here is derived from an EMBL/GenBank/DDBJ whole genome shotgun (WGS) entry which is preliminary data.</text>
</comment>
<proteinExistence type="predicted"/>
<protein>
    <submittedName>
        <fullName evidence="1">Uncharacterized protein</fullName>
    </submittedName>
</protein>
<gene>
    <name evidence="1" type="ORF">RND71_001518</name>
</gene>
<dbReference type="Proteomes" id="UP001291623">
    <property type="component" value="Unassembled WGS sequence"/>
</dbReference>
<sequence>MSKASGEVLERWKFSIENDSEVEELATSIIGGETWYSGHSKENKLQVPRVYYPMGMEKLVTMSHTVLGQGG</sequence>
<evidence type="ECO:0000313" key="2">
    <source>
        <dbReference type="Proteomes" id="UP001291623"/>
    </source>
</evidence>
<dbReference type="EMBL" id="JAVYJV010000001">
    <property type="protein sequence ID" value="KAK4379656.1"/>
    <property type="molecule type" value="Genomic_DNA"/>
</dbReference>
<organism evidence="1 2">
    <name type="scientific">Anisodus tanguticus</name>
    <dbReference type="NCBI Taxonomy" id="243964"/>
    <lineage>
        <taxon>Eukaryota</taxon>
        <taxon>Viridiplantae</taxon>
        <taxon>Streptophyta</taxon>
        <taxon>Embryophyta</taxon>
        <taxon>Tracheophyta</taxon>
        <taxon>Spermatophyta</taxon>
        <taxon>Magnoliopsida</taxon>
        <taxon>eudicotyledons</taxon>
        <taxon>Gunneridae</taxon>
        <taxon>Pentapetalae</taxon>
        <taxon>asterids</taxon>
        <taxon>lamiids</taxon>
        <taxon>Solanales</taxon>
        <taxon>Solanaceae</taxon>
        <taxon>Solanoideae</taxon>
        <taxon>Hyoscyameae</taxon>
        <taxon>Anisodus</taxon>
    </lineage>
</organism>
<accession>A0AAE1T2W5</accession>
<keyword evidence="2" id="KW-1185">Reference proteome</keyword>